<evidence type="ECO:0000313" key="1">
    <source>
        <dbReference type="EMBL" id="RHZ63292.1"/>
    </source>
</evidence>
<protein>
    <submittedName>
        <fullName evidence="1">Uncharacterized protein</fullName>
    </submittedName>
</protein>
<dbReference type="AlphaFoldDB" id="A0A397HJM8"/>
<dbReference type="EMBL" id="PQFF01000302">
    <property type="protein sequence ID" value="RHZ63292.1"/>
    <property type="molecule type" value="Genomic_DNA"/>
</dbReference>
<dbReference type="Proteomes" id="UP000266861">
    <property type="component" value="Unassembled WGS sequence"/>
</dbReference>
<comment type="caution">
    <text evidence="1">The sequence shown here is derived from an EMBL/GenBank/DDBJ whole genome shotgun (WGS) entry which is preliminary data.</text>
</comment>
<reference evidence="1 2" key="1">
    <citation type="submission" date="2018-08" db="EMBL/GenBank/DDBJ databases">
        <title>Genome and evolution of the arbuscular mycorrhizal fungus Diversispora epigaea (formerly Glomus versiforme) and its bacterial endosymbionts.</title>
        <authorList>
            <person name="Sun X."/>
            <person name="Fei Z."/>
            <person name="Harrison M."/>
        </authorList>
    </citation>
    <scope>NUCLEOTIDE SEQUENCE [LARGE SCALE GENOMIC DNA]</scope>
    <source>
        <strain evidence="1 2">IT104</strain>
    </source>
</reference>
<sequence length="244" mass="28477">MTQLTAKIKSFLLKALLKTICSESIFYSTIDGDEVSKYNTIRTLTEHVVHSVSQKIENNKQRTKVVNILLEIKSGYNTIISLKALKALNITQELTIDYTREEIEQNVKILKTKLDLSITNANENLYGTLKKNINEELNVSELTWKNLIVIEGYRTNNLHKYYVYYDNVKVIEGYRTNNLHNICEGYWFSVPITFINITFMLEESRENMKCEVPRLISSRIDEFVENFDEINNSNHIKNIVHDKL</sequence>
<accession>A0A397HJM8</accession>
<name>A0A397HJM8_9GLOM</name>
<evidence type="ECO:0000313" key="2">
    <source>
        <dbReference type="Proteomes" id="UP000266861"/>
    </source>
</evidence>
<organism evidence="1 2">
    <name type="scientific">Diversispora epigaea</name>
    <dbReference type="NCBI Taxonomy" id="1348612"/>
    <lineage>
        <taxon>Eukaryota</taxon>
        <taxon>Fungi</taxon>
        <taxon>Fungi incertae sedis</taxon>
        <taxon>Mucoromycota</taxon>
        <taxon>Glomeromycotina</taxon>
        <taxon>Glomeromycetes</taxon>
        <taxon>Diversisporales</taxon>
        <taxon>Diversisporaceae</taxon>
        <taxon>Diversispora</taxon>
    </lineage>
</organism>
<dbReference type="OrthoDB" id="2447030at2759"/>
<proteinExistence type="predicted"/>
<keyword evidence="2" id="KW-1185">Reference proteome</keyword>
<gene>
    <name evidence="1" type="ORF">Glove_330g88</name>
</gene>